<dbReference type="EMBL" id="CAOQHR010000002">
    <property type="protein sequence ID" value="CAI6322532.1"/>
    <property type="molecule type" value="Genomic_DNA"/>
</dbReference>
<dbReference type="SUPFAM" id="SSF51011">
    <property type="entry name" value="Glycosyl hydrolase domain"/>
    <property type="match status" value="1"/>
</dbReference>
<evidence type="ECO:0000256" key="12">
    <source>
        <dbReference type="ARBA" id="ARBA00023295"/>
    </source>
</evidence>
<accession>A0A9W4U927</accession>
<dbReference type="InterPro" id="IPR035992">
    <property type="entry name" value="Ricin_B-like_lectins"/>
</dbReference>
<evidence type="ECO:0000313" key="15">
    <source>
        <dbReference type="EMBL" id="CAI6322532.1"/>
    </source>
</evidence>
<dbReference type="GO" id="GO:0004557">
    <property type="term" value="F:alpha-galactosidase activity"/>
    <property type="evidence" value="ECO:0007669"/>
    <property type="project" value="UniProtKB-EC"/>
</dbReference>
<evidence type="ECO:0000256" key="1">
    <source>
        <dbReference type="ARBA" id="ARBA00001255"/>
    </source>
</evidence>
<comment type="catalytic activity">
    <reaction evidence="1 13">
        <text>Hydrolysis of terminal, non-reducing alpha-D-galactose residues in alpha-D-galactosides, including galactose oligosaccharides, galactomannans and galactolipids.</text>
        <dbReference type="EC" id="3.2.1.22"/>
    </reaction>
</comment>
<dbReference type="PANTHER" id="PTHR11452:SF91">
    <property type="entry name" value="ALPHA-GALACTOSIDASE A-RELATED"/>
    <property type="match status" value="1"/>
</dbReference>
<comment type="function">
    <text evidence="2">Hydrolyzes a variety of simple alpha-D-galactoside as well as more complex molecules such as oligosaccharides and polysaccharides.</text>
</comment>
<dbReference type="InterPro" id="IPR013785">
    <property type="entry name" value="Aldolase_TIM"/>
</dbReference>
<dbReference type="Pfam" id="PF17801">
    <property type="entry name" value="Melibiase_C"/>
    <property type="match status" value="1"/>
</dbReference>
<dbReference type="SUPFAM" id="SSF51445">
    <property type="entry name" value="(Trans)glycosidases"/>
    <property type="match status" value="1"/>
</dbReference>
<dbReference type="SMART" id="SM00458">
    <property type="entry name" value="RICIN"/>
    <property type="match status" value="1"/>
</dbReference>
<keyword evidence="6" id="KW-0964">Secreted</keyword>
<sequence length="650" mass="72824">MHSVPFPILAMPVKRTINRYSRSGDNDSYVGRAQGIMEGYGLFRKFIFSILATLSLLILLHQFNCCDSDPTCKPVIINNATGTRLKSIYNIFATWLRSMAGTKHVLLAALAGVAVADPKVSPLPPMGFNNWARFQCNLNETLFTRTADEMAKNGLLAAGYDNINLDDCWSTMERNAKGELEWNTTIFPHGMPWLGDYLHERGFNFGIYTNAGNKSCGLYPGSQDHEEIDSLTFEKWGVDYLKVDGCNMDLQKGRSYYEEFQYRYELWHDVLHNKLKKPFIFSQSAPAYFSPNFHLDQNNTDWYRTMDYIRKNGELARHSDDIKVYGNNPTNIFEPGGHWESMMNNYIMEVRLSRYQTCGFFNDPDFLIVDWPDLSLDEKKTHFALWSSFSAPLIISAWMPDVKKEELAYLTNKDIIAVDQDALCEQATLVSQDSATSVDVLTKNLANGDRLLTILNKGNKTTTAKVPIERLGIDAGARYKAKDLWTGHTSTVDKSISVKLNSRATAIFRISPAKEGNKLTVTPTGQIFNTFSLNCLTATSSHHSPTVRFAPCTGDDEQVWRVSQQGAISSLADDRLCLAVDRNDVSLERCERNPSSTAQAWKYGISGNLVSKSKGSLCLTELGHGKVEARKCGNEVDSQVVALPGGVKLE</sequence>
<dbReference type="GO" id="GO:0030246">
    <property type="term" value="F:carbohydrate binding"/>
    <property type="evidence" value="ECO:0007669"/>
    <property type="project" value="UniProtKB-KW"/>
</dbReference>
<evidence type="ECO:0000256" key="9">
    <source>
        <dbReference type="ARBA" id="ARBA00022801"/>
    </source>
</evidence>
<dbReference type="OrthoDB" id="5795902at2759"/>
<evidence type="ECO:0000259" key="14">
    <source>
        <dbReference type="SMART" id="SM00458"/>
    </source>
</evidence>
<dbReference type="SUPFAM" id="SSF50370">
    <property type="entry name" value="Ricin B-like lectins"/>
    <property type="match status" value="1"/>
</dbReference>
<dbReference type="InterPro" id="IPR000111">
    <property type="entry name" value="Glyco_hydro_27/36_CS"/>
</dbReference>
<dbReference type="InterPro" id="IPR000772">
    <property type="entry name" value="Ricin_B_lectin"/>
</dbReference>
<proteinExistence type="inferred from homology"/>
<dbReference type="Gene3D" id="2.80.10.50">
    <property type="match status" value="1"/>
</dbReference>
<dbReference type="CDD" id="cd14792">
    <property type="entry name" value="GH27"/>
    <property type="match status" value="1"/>
</dbReference>
<dbReference type="FunFam" id="3.20.20.70:FF:000177">
    <property type="entry name" value="Alpha-galactosidase"/>
    <property type="match status" value="1"/>
</dbReference>
<evidence type="ECO:0000256" key="4">
    <source>
        <dbReference type="ARBA" id="ARBA00009743"/>
    </source>
</evidence>
<keyword evidence="9 13" id="KW-0378">Hydrolase</keyword>
<dbReference type="PROSITE" id="PS50231">
    <property type="entry name" value="RICIN_B_LECTIN"/>
    <property type="match status" value="1"/>
</dbReference>
<dbReference type="GO" id="GO:0005975">
    <property type="term" value="P:carbohydrate metabolic process"/>
    <property type="evidence" value="ECO:0007669"/>
    <property type="project" value="InterPro"/>
</dbReference>
<protein>
    <recommendedName>
        <fullName evidence="5 13">Alpha-galactosidase</fullName>
        <ecNumber evidence="5 13">3.2.1.22</ecNumber>
    </recommendedName>
    <alternativeName>
        <fullName evidence="13">Melibiase</fullName>
    </alternativeName>
</protein>
<keyword evidence="8" id="KW-0430">Lectin</keyword>
<name>A0A9W4U927_9PLEO</name>
<dbReference type="PANTHER" id="PTHR11452">
    <property type="entry name" value="ALPHA-GALACTOSIDASE/ALPHA-N-ACETYLGALACTOSAMINIDASE"/>
    <property type="match status" value="1"/>
</dbReference>
<evidence type="ECO:0000256" key="10">
    <source>
        <dbReference type="ARBA" id="ARBA00023157"/>
    </source>
</evidence>
<comment type="similarity">
    <text evidence="4 13">Belongs to the glycosyl hydrolase 27 family.</text>
</comment>
<evidence type="ECO:0000256" key="5">
    <source>
        <dbReference type="ARBA" id="ARBA00012755"/>
    </source>
</evidence>
<evidence type="ECO:0000256" key="7">
    <source>
        <dbReference type="ARBA" id="ARBA00022729"/>
    </source>
</evidence>
<keyword evidence="10 13" id="KW-1015">Disulfide bond</keyword>
<gene>
    <name evidence="15" type="ORF">PDIGIT_LOCUS3654</name>
</gene>
<reference evidence="15" key="1">
    <citation type="submission" date="2023-01" db="EMBL/GenBank/DDBJ databases">
        <authorList>
            <person name="Van Ghelder C."/>
            <person name="Rancurel C."/>
        </authorList>
    </citation>
    <scope>NUCLEOTIDE SEQUENCE</scope>
    <source>
        <strain evidence="15">CNCM I-4278</strain>
    </source>
</reference>
<keyword evidence="12 13" id="KW-0326">Glycosidase</keyword>
<organism evidence="15 16">
    <name type="scientific">Periconia digitata</name>
    <dbReference type="NCBI Taxonomy" id="1303443"/>
    <lineage>
        <taxon>Eukaryota</taxon>
        <taxon>Fungi</taxon>
        <taxon>Dikarya</taxon>
        <taxon>Ascomycota</taxon>
        <taxon>Pezizomycotina</taxon>
        <taxon>Dothideomycetes</taxon>
        <taxon>Pleosporomycetidae</taxon>
        <taxon>Pleosporales</taxon>
        <taxon>Massarineae</taxon>
        <taxon>Periconiaceae</taxon>
        <taxon>Periconia</taxon>
    </lineage>
</organism>
<dbReference type="InterPro" id="IPR002241">
    <property type="entry name" value="Glyco_hydro_27"/>
</dbReference>
<comment type="subcellular location">
    <subcellularLocation>
        <location evidence="3">Secreted</location>
    </subcellularLocation>
</comment>
<evidence type="ECO:0000256" key="2">
    <source>
        <dbReference type="ARBA" id="ARBA00003969"/>
    </source>
</evidence>
<keyword evidence="16" id="KW-1185">Reference proteome</keyword>
<feature type="domain" description="Ricin B lectin" evidence="14">
    <location>
        <begin position="522"/>
        <end position="644"/>
    </location>
</feature>
<dbReference type="Pfam" id="PF00652">
    <property type="entry name" value="Ricin_B_lectin"/>
    <property type="match status" value="1"/>
</dbReference>
<evidence type="ECO:0000313" key="16">
    <source>
        <dbReference type="Proteomes" id="UP001152607"/>
    </source>
</evidence>
<evidence type="ECO:0000256" key="13">
    <source>
        <dbReference type="RuleBase" id="RU361168"/>
    </source>
</evidence>
<keyword evidence="11" id="KW-0325">Glycoprotein</keyword>
<dbReference type="Gene3D" id="2.60.40.1180">
    <property type="entry name" value="Golgi alpha-mannosidase II"/>
    <property type="match status" value="1"/>
</dbReference>
<dbReference type="PRINTS" id="PR00740">
    <property type="entry name" value="GLHYDRLASE27"/>
</dbReference>
<comment type="caution">
    <text evidence="15">The sequence shown here is derived from an EMBL/GenBank/DDBJ whole genome shotgun (WGS) entry which is preliminary data.</text>
</comment>
<dbReference type="GO" id="GO:0005576">
    <property type="term" value="C:extracellular region"/>
    <property type="evidence" value="ECO:0007669"/>
    <property type="project" value="UniProtKB-SubCell"/>
</dbReference>
<dbReference type="InterPro" id="IPR013780">
    <property type="entry name" value="Glyco_hydro_b"/>
</dbReference>
<evidence type="ECO:0000256" key="3">
    <source>
        <dbReference type="ARBA" id="ARBA00004613"/>
    </source>
</evidence>
<dbReference type="EC" id="3.2.1.22" evidence="5 13"/>
<evidence type="ECO:0000256" key="6">
    <source>
        <dbReference type="ARBA" id="ARBA00022525"/>
    </source>
</evidence>
<dbReference type="PROSITE" id="PS00512">
    <property type="entry name" value="ALPHA_GALACTOSIDASE"/>
    <property type="match status" value="1"/>
</dbReference>
<dbReference type="InterPro" id="IPR041233">
    <property type="entry name" value="Melibiase_C"/>
</dbReference>
<dbReference type="InterPro" id="IPR017853">
    <property type="entry name" value="GH"/>
</dbReference>
<dbReference type="Gene3D" id="3.20.20.70">
    <property type="entry name" value="Aldolase class I"/>
    <property type="match status" value="1"/>
</dbReference>
<evidence type="ECO:0000256" key="8">
    <source>
        <dbReference type="ARBA" id="ARBA00022734"/>
    </source>
</evidence>
<dbReference type="Proteomes" id="UP001152607">
    <property type="component" value="Unassembled WGS sequence"/>
</dbReference>
<dbReference type="AlphaFoldDB" id="A0A9W4U927"/>
<dbReference type="Pfam" id="PF16499">
    <property type="entry name" value="Melibiase_2"/>
    <property type="match status" value="1"/>
</dbReference>
<keyword evidence="7" id="KW-0732">Signal</keyword>
<dbReference type="CDD" id="cd23425">
    <property type="entry name" value="beta-trefoil_Ricin_AglA"/>
    <property type="match status" value="1"/>
</dbReference>
<evidence type="ECO:0000256" key="11">
    <source>
        <dbReference type="ARBA" id="ARBA00023180"/>
    </source>
</evidence>